<keyword evidence="1" id="KW-0732">Signal</keyword>
<feature type="signal peptide" evidence="1">
    <location>
        <begin position="1"/>
        <end position="20"/>
    </location>
</feature>
<proteinExistence type="predicted"/>
<accession>Q1PF65</accession>
<dbReference type="EMBL" id="DQ446501">
    <property type="protein sequence ID" value="ABE65445.1"/>
    <property type="molecule type" value="Genomic_DNA"/>
</dbReference>
<evidence type="ECO:0008006" key="3">
    <source>
        <dbReference type="Google" id="ProtNLM"/>
    </source>
</evidence>
<evidence type="ECO:0000256" key="1">
    <source>
        <dbReference type="SAM" id="SignalP"/>
    </source>
</evidence>
<gene>
    <name evidence="2" type="ordered locus">At2g15750</name>
</gene>
<organism evidence="2">
    <name type="scientific">Arabidopsis thaliana</name>
    <name type="common">Mouse-ear cress</name>
    <dbReference type="NCBI Taxonomy" id="3702"/>
    <lineage>
        <taxon>Eukaryota</taxon>
        <taxon>Viridiplantae</taxon>
        <taxon>Streptophyta</taxon>
        <taxon>Embryophyta</taxon>
        <taxon>Tracheophyta</taxon>
        <taxon>Spermatophyta</taxon>
        <taxon>Magnoliopsida</taxon>
        <taxon>eudicotyledons</taxon>
        <taxon>Gunneridae</taxon>
        <taxon>Pentapetalae</taxon>
        <taxon>rosids</taxon>
        <taxon>malvids</taxon>
        <taxon>Brassicales</taxon>
        <taxon>Brassicaceae</taxon>
        <taxon>Camelineae</taxon>
        <taxon>Arabidopsis</taxon>
    </lineage>
</organism>
<reference evidence="2" key="1">
    <citation type="submission" date="2006-03" db="EMBL/GenBank/DDBJ databases">
        <authorList>
            <person name="Underwood B.A."/>
            <person name="Xiao Y."/>
            <person name="Moskal W."/>
            <person name="Monaghan E."/>
            <person name="Wang W."/>
            <person name="Redman J."/>
            <person name="Wu H.C."/>
            <person name="Utterback T."/>
            <person name="Town C.D."/>
        </authorList>
    </citation>
    <scope>NUCLEOTIDE SEQUENCE</scope>
</reference>
<protein>
    <recommendedName>
        <fullName evidence="3">Secreted protein</fullName>
    </recommendedName>
</protein>
<evidence type="ECO:0000313" key="2">
    <source>
        <dbReference type="EMBL" id="ABE65445.1"/>
    </source>
</evidence>
<name>Q1PF65_ARATH</name>
<sequence length="153" mass="16944">MMNLFFIFSSSVLFAQKIWSLAPFKSPLICASILSVTEGIASSSKAICLPPSGLGGGRLSPWLFWTIWSSRNQLIFNKKQTLAEDAYLLAITRAKEWQSANQTQSLPARIPDPLVIPRSHSIDPVCCTDAAWKTEGSACFGWICKDSRNQTIF</sequence>
<feature type="chain" id="PRO_5004195469" description="Secreted protein" evidence="1">
    <location>
        <begin position="21"/>
        <end position="153"/>
    </location>
</feature>
<dbReference type="AlphaFoldDB" id="Q1PF65"/>